<dbReference type="SUPFAM" id="SSF52172">
    <property type="entry name" value="CheY-like"/>
    <property type="match status" value="1"/>
</dbReference>
<comment type="caution">
    <text evidence="1">The sequence shown here is derived from an EMBL/GenBank/DDBJ whole genome shotgun (WGS) entry which is preliminary data.</text>
</comment>
<protein>
    <recommendedName>
        <fullName evidence="3">Response regulator</fullName>
    </recommendedName>
</protein>
<sequence>MIGVPIRILIADDQEGIRSAFRLVLDAQPDMTVIAEAADGLSAIGVEPPVTGDPRIVS</sequence>
<dbReference type="Gene3D" id="3.40.50.2300">
    <property type="match status" value="1"/>
</dbReference>
<organism evidence="1 2">
    <name type="scientific">Planomonospora alba</name>
    <dbReference type="NCBI Taxonomy" id="161354"/>
    <lineage>
        <taxon>Bacteria</taxon>
        <taxon>Bacillati</taxon>
        <taxon>Actinomycetota</taxon>
        <taxon>Actinomycetes</taxon>
        <taxon>Streptosporangiales</taxon>
        <taxon>Streptosporangiaceae</taxon>
        <taxon>Planomonospora</taxon>
    </lineage>
</organism>
<dbReference type="InterPro" id="IPR011006">
    <property type="entry name" value="CheY-like_superfamily"/>
</dbReference>
<gene>
    <name evidence="1" type="ORF">GCM10010466_19930</name>
</gene>
<evidence type="ECO:0000313" key="1">
    <source>
        <dbReference type="EMBL" id="GAA3129284.1"/>
    </source>
</evidence>
<dbReference type="EMBL" id="BAAAUT010000013">
    <property type="protein sequence ID" value="GAA3129284.1"/>
    <property type="molecule type" value="Genomic_DNA"/>
</dbReference>
<name>A0ABP6MXI6_9ACTN</name>
<dbReference type="Proteomes" id="UP001500320">
    <property type="component" value="Unassembled WGS sequence"/>
</dbReference>
<keyword evidence="2" id="KW-1185">Reference proteome</keyword>
<proteinExistence type="predicted"/>
<evidence type="ECO:0000313" key="2">
    <source>
        <dbReference type="Proteomes" id="UP001500320"/>
    </source>
</evidence>
<reference evidence="2" key="1">
    <citation type="journal article" date="2019" name="Int. J. Syst. Evol. Microbiol.">
        <title>The Global Catalogue of Microorganisms (GCM) 10K type strain sequencing project: providing services to taxonomists for standard genome sequencing and annotation.</title>
        <authorList>
            <consortium name="The Broad Institute Genomics Platform"/>
            <consortium name="The Broad Institute Genome Sequencing Center for Infectious Disease"/>
            <person name="Wu L."/>
            <person name="Ma J."/>
        </authorList>
    </citation>
    <scope>NUCLEOTIDE SEQUENCE [LARGE SCALE GENOMIC DNA]</scope>
    <source>
        <strain evidence="2">JCM 9373</strain>
    </source>
</reference>
<accession>A0ABP6MXI6</accession>
<evidence type="ECO:0008006" key="3">
    <source>
        <dbReference type="Google" id="ProtNLM"/>
    </source>
</evidence>